<dbReference type="Proteomes" id="UP000195386">
    <property type="component" value="Unassembled WGS sequence"/>
</dbReference>
<organism evidence="1 2">
    <name type="scientific">Bacteroides clarus</name>
    <dbReference type="NCBI Taxonomy" id="626929"/>
    <lineage>
        <taxon>Bacteria</taxon>
        <taxon>Pseudomonadati</taxon>
        <taxon>Bacteroidota</taxon>
        <taxon>Bacteroidia</taxon>
        <taxon>Bacteroidales</taxon>
        <taxon>Bacteroidaceae</taxon>
        <taxon>Bacteroides</taxon>
    </lineage>
</organism>
<reference evidence="2" key="1">
    <citation type="submission" date="2017-04" db="EMBL/GenBank/DDBJ databases">
        <title>Function of individual gut microbiota members based on whole genome sequencing of pure cultures obtained from chicken caecum.</title>
        <authorList>
            <person name="Medvecky M."/>
            <person name="Cejkova D."/>
            <person name="Polansky O."/>
            <person name="Karasova D."/>
            <person name="Kubasova T."/>
            <person name="Cizek A."/>
            <person name="Rychlik I."/>
        </authorList>
    </citation>
    <scope>NUCLEOTIDE SEQUENCE [LARGE SCALE GENOMIC DNA]</scope>
    <source>
        <strain evidence="2">An43</strain>
    </source>
</reference>
<evidence type="ECO:0000313" key="2">
    <source>
        <dbReference type="Proteomes" id="UP000195386"/>
    </source>
</evidence>
<evidence type="ECO:0000313" key="1">
    <source>
        <dbReference type="EMBL" id="OUO01909.1"/>
    </source>
</evidence>
<dbReference type="CDD" id="cd06462">
    <property type="entry name" value="Peptidase_S24_S26"/>
    <property type="match status" value="1"/>
</dbReference>
<accession>A0A1Y3YZM3</accession>
<dbReference type="EMBL" id="NFII01000004">
    <property type="protein sequence ID" value="OUO01909.1"/>
    <property type="molecule type" value="Genomic_DNA"/>
</dbReference>
<comment type="caution">
    <text evidence="1">The sequence shown here is derived from an EMBL/GenBank/DDBJ whole genome shotgun (WGS) entry which is preliminary data.</text>
</comment>
<dbReference type="RefSeq" id="WP_087425811.1">
    <property type="nucleotide sequence ID" value="NZ_CAMMFP010000002.1"/>
</dbReference>
<sequence>MKKVFDNEVILPEVARLIEQGHSVTIPVRGNSMNPFLADGRDCVTLGGFVPEELQTGVTVLAKDMEGRFVLHRIIARRDDKLILQGDGNLQQTEETIPAQVAGKVIAVIRKGKRYAADGVLWRTYSYCWVRLAPCRRYLLALYRRL</sequence>
<name>A0A1Y3YZM3_9BACE</name>
<evidence type="ECO:0008006" key="3">
    <source>
        <dbReference type="Google" id="ProtNLM"/>
    </source>
</evidence>
<dbReference type="AlphaFoldDB" id="A0A1Y3YZM3"/>
<gene>
    <name evidence="1" type="ORF">B5F97_05885</name>
</gene>
<proteinExistence type="predicted"/>
<protein>
    <recommendedName>
        <fullName evidence="3">Peptidase S24/S26A/S26B/S26C domain-containing protein</fullName>
    </recommendedName>
</protein>
<dbReference type="Gene3D" id="2.10.109.10">
    <property type="entry name" value="Umud Fragment, subunit A"/>
    <property type="match status" value="1"/>
</dbReference>